<dbReference type="GO" id="GO:0007099">
    <property type="term" value="P:centriole replication"/>
    <property type="evidence" value="ECO:0007669"/>
    <property type="project" value="TreeGrafter"/>
</dbReference>
<feature type="compositionally biased region" description="Basic and acidic residues" evidence="2">
    <location>
        <begin position="898"/>
        <end position="910"/>
    </location>
</feature>
<dbReference type="InterPro" id="IPR056162">
    <property type="entry name" value="WD40_MABP1-WDR62_2nd"/>
</dbReference>
<evidence type="ECO:0000259" key="3">
    <source>
        <dbReference type="Pfam" id="PF24782"/>
    </source>
</evidence>
<dbReference type="GO" id="GO:0072686">
    <property type="term" value="C:mitotic spindle"/>
    <property type="evidence" value="ECO:0007669"/>
    <property type="project" value="TreeGrafter"/>
</dbReference>
<dbReference type="InterPro" id="IPR036322">
    <property type="entry name" value="WD40_repeat_dom_sf"/>
</dbReference>
<dbReference type="PANTHER" id="PTHR45589">
    <property type="entry name" value="WD REPEAT DOMAIN 62, ISOFORM G"/>
    <property type="match status" value="1"/>
</dbReference>
<dbReference type="OrthoDB" id="6154712at2759"/>
<evidence type="ECO:0000256" key="1">
    <source>
        <dbReference type="PROSITE-ProRule" id="PRU00221"/>
    </source>
</evidence>
<accession>A0A834IWI8</accession>
<feature type="region of interest" description="Disordered" evidence="2">
    <location>
        <begin position="941"/>
        <end position="984"/>
    </location>
</feature>
<evidence type="ECO:0000313" key="5">
    <source>
        <dbReference type="Proteomes" id="UP000625711"/>
    </source>
</evidence>
<protein>
    <recommendedName>
        <fullName evidence="3">MABP1/WDR62 second WD40 domain-containing protein</fullName>
    </recommendedName>
</protein>
<feature type="region of interest" description="Disordered" evidence="2">
    <location>
        <begin position="2036"/>
        <end position="2182"/>
    </location>
</feature>
<dbReference type="SUPFAM" id="SSF50978">
    <property type="entry name" value="WD40 repeat-like"/>
    <property type="match status" value="2"/>
</dbReference>
<proteinExistence type="predicted"/>
<evidence type="ECO:0000256" key="2">
    <source>
        <dbReference type="SAM" id="MobiDB-lite"/>
    </source>
</evidence>
<dbReference type="Proteomes" id="UP000625711">
    <property type="component" value="Unassembled WGS sequence"/>
</dbReference>
<feature type="region of interest" description="Disordered" evidence="2">
    <location>
        <begin position="828"/>
        <end position="853"/>
    </location>
</feature>
<dbReference type="PANTHER" id="PTHR45589:SF1">
    <property type="entry name" value="WD REPEAT DOMAIN 62, ISOFORM G"/>
    <property type="match status" value="1"/>
</dbReference>
<feature type="region of interest" description="Disordered" evidence="2">
    <location>
        <begin position="1097"/>
        <end position="1116"/>
    </location>
</feature>
<organism evidence="4 5">
    <name type="scientific">Rhynchophorus ferrugineus</name>
    <name type="common">Red palm weevil</name>
    <name type="synonym">Curculio ferrugineus</name>
    <dbReference type="NCBI Taxonomy" id="354439"/>
    <lineage>
        <taxon>Eukaryota</taxon>
        <taxon>Metazoa</taxon>
        <taxon>Ecdysozoa</taxon>
        <taxon>Arthropoda</taxon>
        <taxon>Hexapoda</taxon>
        <taxon>Insecta</taxon>
        <taxon>Pterygota</taxon>
        <taxon>Neoptera</taxon>
        <taxon>Endopterygota</taxon>
        <taxon>Coleoptera</taxon>
        <taxon>Polyphaga</taxon>
        <taxon>Cucujiformia</taxon>
        <taxon>Curculionidae</taxon>
        <taxon>Dryophthorinae</taxon>
        <taxon>Rhynchophorus</taxon>
    </lineage>
</organism>
<feature type="repeat" description="WD" evidence="1">
    <location>
        <begin position="695"/>
        <end position="728"/>
    </location>
</feature>
<dbReference type="SMART" id="SM00320">
    <property type="entry name" value="WD40"/>
    <property type="match status" value="11"/>
</dbReference>
<dbReference type="InterPro" id="IPR015943">
    <property type="entry name" value="WD40/YVTN_repeat-like_dom_sf"/>
</dbReference>
<feature type="domain" description="MABP1/WDR62 second WD40" evidence="3">
    <location>
        <begin position="387"/>
        <end position="728"/>
    </location>
</feature>
<feature type="compositionally biased region" description="Low complexity" evidence="2">
    <location>
        <begin position="1106"/>
        <end position="1116"/>
    </location>
</feature>
<dbReference type="Pfam" id="PF24782">
    <property type="entry name" value="WD40_MABP1-WDR62_2nd"/>
    <property type="match status" value="1"/>
</dbReference>
<sequence>MDDIDGGPGRVLRAKSLKRGKPEERITDRVKLERVLGVTVSSNAALATDNNGIIAYPAGCTVVLFNIRTEQQNHIINSSRKTITSLAYSSCGRYIVTGECGHQPAVRVWDLQADTQSLYPGLAPQPQQVAEFVGHKYGVNCVAFSPSNKYVVSVGTQHDMIVNVWDWKNNIKVASNKVSTKVKAIAFADNGSYFVTVGNRHVKFWFLETGKNKYKEAVPLMGRSAILGEQRNNYFCDVACGKGECGDSTYAITRSGLLCEFNNRRLLDKWVELRTTSANCITVGQTHIFVGCAEGIIRCFDPATLRFITTLPRCHYLGVDVALGTSIQHMATPLQDAKYPDTVAITFDEPNNKLTAVYNDHSIYIWDVCNIRRVGKSCSFLYHSACIWGVEMAPTNSGLPPGSFLTCSSDDTIRVWTLDKMNDKNSRGMYQQNIYSNELLKVVYVDKDLSYIKDLDISGTVSTEKQPDQTSYDGKNGVRCIKVSPNGKHLASGDRSGNIRIHDIAQMKEQFKIEAHDSEVLCLEYSASDLSYNLLASASRDRLIHVFDTNNGYEFVQTLDDHSSSITAVRFLNHSNNIQMISCGADKSLIFRSLGEFGGKAQFVRDHNATGKTTLYDMEVDTGQKHVLTACQDRNVRIYNVHTGKHTKTFKGSTGDDGTLIKVVLDRSGIYLATSCTDKSLSVYDYYSGECMATMCGHSELATGLRFTNDCRRLVSASGDGCIFIWRIPHDMVITMQARLSQQAIRQGKMLETEIFNETSNFELYEGISTADANYRFSIGQLPQWAKKQFTEESSQPTSLTKGVAAPKGRWAKRAETSLGVQTFYSSNPLPFPNLDRRPDSDGSKDSSLDSGTEIKMYQETKNEAMTITTKVTPNITIRDRNRRGIMTDDSAIGDVESTAHEGDLDSDTDYRHKPLYYPTLADSPSGSEFTVTNIDADELRKSQRKKKTPQIVIQPTTTGTYDSEDDDDDASTPSGENTDRNPMSLFSVSSESLEQLGIRERYLQSTFESMSGAEAELLTPSNKSSFSSKFLTNGNRNIEAINAVKQTKLDPEAIRKRQELNKRIAETKKKLESVGHGSPLKYSQSIHDLSHIPERDKWSKKQADSDSANASSITTTDSADTCSICTFNNASFDTTIPSSKSVPTDLQLCGCFMTDIEKNTTQLSQIFNMGGSVLNRDGDSKPSSVRTLNLDALNFDAESKHFRESLEQATKSPERSLNDFIRPRKLKLDKTLTKYKMHKSLPVSPVSEERQFSDFVEQKKCCEVQRQSFSYFLDFDSKSTDEGFRQICNDIEKFSEDFNKKYDQIERNFPVKPAKEEDSNLEDEDGNFSSDSLEDYNFFSYSTKKKKKNVPPRRCVSNNEIYKYQEEYIEDIPKSESFYLNQNYSMQGSQESLLSDENNSDYNDFYSRGAKSYCNSLESVISNESDCKSAPLEVLFEDKRKQLMSETNYKMVHSQSLPKNISNYDSELSSSLPKNFVEHPFTQAPTSNPSRILKVTSGFDTTTHSTFTEANRSLCSSKKSKSNVKTCQTQTDFETPQEIVAKKSRGSEDFQKKLLKFESSVAQSSHKKPVAFFIESLTAKSKPHSKVSKENVPVNVPKAHARINNENAEMYIPTLASKNKQYKSKFCNVLNNKPDQNFDIFEEKGHNKNNGNNFTLSTINFERNGNRNNVQETSSLDRHLFAKGLLTANEKITHKPPKAVRRHSSKTRKNKTTYEYIRKEDFYKNNSNPIKTESKIFEGESKANLSVLNNRKKDSQNVQILTSENTIELKFKEKNIECEVEAGSNLHKNKMLNIKHGESSSKFDTDQQNNILTELYDSLDKKSPPSKMDLDSLEVNLNVNTTYSDTESTKSFFDSLEMNVWGKAGCVSKNTALQLENALKKKQSINKNTVDDEEKGEKRLSPQDKIAAALQNIKILNEIQRKIHKINTLVDIYRKNISKSKVKVLSSMYESLTTSQSYYNDLTKLQATPLKYRRRNLSLPSFVERRLNFDNKNANSRSENSRQQEKCIEVYLDDTSSPESSLRRSCSLSDLSMQKASNIAKRKPEQTGKKPAPPARITPRYVKNNSMMRSKSSVVLNQHSDSENDSQDKKMSRLMRPTISSHNKISQKSLQSRKKQSYSTSNLNQVGIDNVSTSDDEETVKKPQVPPRMSRQQSFENGQSGKRHTNNKDQKRASRHSIHFDDTLTNEDLDISSESMDLSSIEFSNQLCENVSKQLVKTADNVVKIYQKLKESEEAGDVQPETLDCMKMSIIKTYKVVHECIFNEFKQNNGNIDVNQTDAIKKLNDLVSKGSTGSGSVIDLMQQYSDILLDMMQQKIHSANI</sequence>
<feature type="compositionally biased region" description="Basic and acidic residues" evidence="2">
    <location>
        <begin position="2167"/>
        <end position="2182"/>
    </location>
</feature>
<feature type="compositionally biased region" description="Polar residues" evidence="2">
    <location>
        <begin position="2121"/>
        <end position="2134"/>
    </location>
</feature>
<feature type="region of interest" description="Disordered" evidence="2">
    <location>
        <begin position="889"/>
        <end position="910"/>
    </location>
</feature>
<dbReference type="PROSITE" id="PS50082">
    <property type="entry name" value="WD_REPEATS_2"/>
    <property type="match status" value="1"/>
</dbReference>
<evidence type="ECO:0000313" key="4">
    <source>
        <dbReference type="EMBL" id="KAF7286627.1"/>
    </source>
</evidence>
<feature type="compositionally biased region" description="Polar residues" evidence="2">
    <location>
        <begin position="2064"/>
        <end position="2080"/>
    </location>
</feature>
<name>A0A834IWI8_RHYFE</name>
<dbReference type="InterPro" id="IPR052779">
    <property type="entry name" value="WDR62"/>
</dbReference>
<feature type="compositionally biased region" description="Basic and acidic residues" evidence="2">
    <location>
        <begin position="2081"/>
        <end position="2092"/>
    </location>
</feature>
<keyword evidence="5" id="KW-1185">Reference proteome</keyword>
<dbReference type="Pfam" id="PF00400">
    <property type="entry name" value="WD40"/>
    <property type="match status" value="2"/>
</dbReference>
<comment type="caution">
    <text evidence="4">The sequence shown here is derived from an EMBL/GenBank/DDBJ whole genome shotgun (WGS) entry which is preliminary data.</text>
</comment>
<dbReference type="InterPro" id="IPR001680">
    <property type="entry name" value="WD40_rpt"/>
</dbReference>
<dbReference type="EMBL" id="JAACXV010000023">
    <property type="protein sequence ID" value="KAF7286627.1"/>
    <property type="molecule type" value="Genomic_DNA"/>
</dbReference>
<reference evidence="4" key="1">
    <citation type="submission" date="2020-08" db="EMBL/GenBank/DDBJ databases">
        <title>Genome sequencing and assembly of the red palm weevil Rhynchophorus ferrugineus.</title>
        <authorList>
            <person name="Dias G.B."/>
            <person name="Bergman C.M."/>
            <person name="Manee M."/>
        </authorList>
    </citation>
    <scope>NUCLEOTIDE SEQUENCE</scope>
    <source>
        <strain evidence="4">AA-2017</strain>
        <tissue evidence="4">Whole larva</tissue>
    </source>
</reference>
<feature type="compositionally biased region" description="Basic and acidic residues" evidence="2">
    <location>
        <begin position="835"/>
        <end position="848"/>
    </location>
</feature>
<dbReference type="Gene3D" id="2.130.10.10">
    <property type="entry name" value="YVTN repeat-like/Quinoprotein amine dehydrogenase"/>
    <property type="match status" value="4"/>
</dbReference>
<feature type="compositionally biased region" description="Polar residues" evidence="2">
    <location>
        <begin position="2151"/>
        <end position="2161"/>
    </location>
</feature>
<keyword evidence="1" id="KW-0853">WD repeat</keyword>
<gene>
    <name evidence="4" type="ORF">GWI33_004661</name>
</gene>
<dbReference type="PROSITE" id="PS50294">
    <property type="entry name" value="WD_REPEATS_REGION"/>
    <property type="match status" value="1"/>
</dbReference>